<accession>A0A9W9NDK7</accession>
<comment type="caution">
    <text evidence="1">The sequence shown here is derived from an EMBL/GenBank/DDBJ whole genome shotgun (WGS) entry which is preliminary data.</text>
</comment>
<protein>
    <submittedName>
        <fullName evidence="1">Uncharacterized protein</fullName>
    </submittedName>
</protein>
<dbReference type="EMBL" id="JAPQKR010000004">
    <property type="protein sequence ID" value="KAJ5217920.1"/>
    <property type="molecule type" value="Genomic_DNA"/>
</dbReference>
<dbReference type="GeneID" id="83174382"/>
<proteinExistence type="predicted"/>
<dbReference type="RefSeq" id="XP_058312493.1">
    <property type="nucleotide sequence ID" value="XM_058447082.1"/>
</dbReference>
<keyword evidence="2" id="KW-1185">Reference proteome</keyword>
<name>A0A9W9NDK7_9EURO</name>
<reference evidence="1" key="2">
    <citation type="journal article" date="2023" name="IMA Fungus">
        <title>Comparative genomic study of the Penicillium genus elucidates a diverse pangenome and 15 lateral gene transfer events.</title>
        <authorList>
            <person name="Petersen C."/>
            <person name="Sorensen T."/>
            <person name="Nielsen M.R."/>
            <person name="Sondergaard T.E."/>
            <person name="Sorensen J.L."/>
            <person name="Fitzpatrick D.A."/>
            <person name="Frisvad J.C."/>
            <person name="Nielsen K.L."/>
        </authorList>
    </citation>
    <scope>NUCLEOTIDE SEQUENCE</scope>
    <source>
        <strain evidence="1">IBT 15544</strain>
    </source>
</reference>
<dbReference type="AlphaFoldDB" id="A0A9W9NDK7"/>
<evidence type="ECO:0000313" key="1">
    <source>
        <dbReference type="EMBL" id="KAJ5217920.1"/>
    </source>
</evidence>
<dbReference type="OrthoDB" id="3799035at2759"/>
<organism evidence="1 2">
    <name type="scientific">Penicillium cinerascens</name>
    <dbReference type="NCBI Taxonomy" id="70096"/>
    <lineage>
        <taxon>Eukaryota</taxon>
        <taxon>Fungi</taxon>
        <taxon>Dikarya</taxon>
        <taxon>Ascomycota</taxon>
        <taxon>Pezizomycotina</taxon>
        <taxon>Eurotiomycetes</taxon>
        <taxon>Eurotiomycetidae</taxon>
        <taxon>Eurotiales</taxon>
        <taxon>Aspergillaceae</taxon>
        <taxon>Penicillium</taxon>
    </lineage>
</organism>
<evidence type="ECO:0000313" key="2">
    <source>
        <dbReference type="Proteomes" id="UP001150904"/>
    </source>
</evidence>
<reference evidence="1" key="1">
    <citation type="submission" date="2022-12" db="EMBL/GenBank/DDBJ databases">
        <authorList>
            <person name="Petersen C."/>
        </authorList>
    </citation>
    <scope>NUCLEOTIDE SEQUENCE</scope>
    <source>
        <strain evidence="1">IBT 15544</strain>
    </source>
</reference>
<dbReference type="Proteomes" id="UP001150904">
    <property type="component" value="Unassembled WGS sequence"/>
</dbReference>
<sequence length="121" mass="14105">MFISITSLLRRQIRTRSNKCNKHYKQNEKPPDEEAKARYATTISSLIYLIVSMRPDITRNRTTKSLYRDCSAISKPHNLIGSPSVSAIALSRNPEFHKRTKHFNVKFHYQRAMLNTGEIRL</sequence>
<gene>
    <name evidence="1" type="ORF">N7498_000019</name>
</gene>